<organism evidence="2 3">
    <name type="scientific">Sanguibacter antarcticus</name>
    <dbReference type="NCBI Taxonomy" id="372484"/>
    <lineage>
        <taxon>Bacteria</taxon>
        <taxon>Bacillati</taxon>
        <taxon>Actinomycetota</taxon>
        <taxon>Actinomycetes</taxon>
        <taxon>Micrococcales</taxon>
        <taxon>Sanguibacteraceae</taxon>
        <taxon>Sanguibacter</taxon>
    </lineage>
</organism>
<dbReference type="EMBL" id="PDJG01000001">
    <property type="protein sequence ID" value="PFG35167.1"/>
    <property type="molecule type" value="Genomic_DNA"/>
</dbReference>
<dbReference type="RefSeq" id="WP_245862626.1">
    <property type="nucleotide sequence ID" value="NZ_PDJG01000001.1"/>
</dbReference>
<dbReference type="Proteomes" id="UP000225548">
    <property type="component" value="Unassembled WGS sequence"/>
</dbReference>
<keyword evidence="3" id="KW-1185">Reference proteome</keyword>
<name>A0A2A9E7Y0_9MICO</name>
<dbReference type="AlphaFoldDB" id="A0A2A9E7Y0"/>
<protein>
    <submittedName>
        <fullName evidence="2">Uncharacterized protein (DUF427 family)</fullName>
    </submittedName>
</protein>
<evidence type="ECO:0000313" key="2">
    <source>
        <dbReference type="EMBL" id="PFG35167.1"/>
    </source>
</evidence>
<feature type="domain" description="DUF427" evidence="1">
    <location>
        <begin position="18"/>
        <end position="103"/>
    </location>
</feature>
<proteinExistence type="predicted"/>
<reference evidence="2 3" key="1">
    <citation type="submission" date="2017-10" db="EMBL/GenBank/DDBJ databases">
        <title>Sequencing the genomes of 1000 actinobacteria strains.</title>
        <authorList>
            <person name="Klenk H.-P."/>
        </authorList>
    </citation>
    <scope>NUCLEOTIDE SEQUENCE [LARGE SCALE GENOMIC DNA]</scope>
    <source>
        <strain evidence="2 3">DSM 18966</strain>
    </source>
</reference>
<dbReference type="PANTHER" id="PTHR34310">
    <property type="entry name" value="DUF427 DOMAIN PROTEIN (AFU_ORTHOLOGUE AFUA_3G02220)"/>
    <property type="match status" value="1"/>
</dbReference>
<evidence type="ECO:0000313" key="3">
    <source>
        <dbReference type="Proteomes" id="UP000225548"/>
    </source>
</evidence>
<comment type="caution">
    <text evidence="2">The sequence shown here is derived from an EMBL/GenBank/DDBJ whole genome shotgun (WGS) entry which is preliminary data.</text>
</comment>
<sequence length="111" mass="12389">MARTRTQHTGREKTTMYRALWNGTVLAESADTALVEGNHYFPAESVHEEYFTPSSTTSVCPWKGTASYLDVTVDGQTNPDAAWRYVDPKDAASNIRGFYAFWKGVTVESTD</sequence>
<dbReference type="PANTHER" id="PTHR34310:SF5">
    <property type="entry name" value="DUF427 DOMAIN PROTEIN (AFU_ORTHOLOGUE AFUA_3G02220)"/>
    <property type="match status" value="1"/>
</dbReference>
<accession>A0A2A9E7Y0</accession>
<dbReference type="Pfam" id="PF04248">
    <property type="entry name" value="NTP_transf_9"/>
    <property type="match status" value="1"/>
</dbReference>
<dbReference type="InterPro" id="IPR038694">
    <property type="entry name" value="DUF427_sf"/>
</dbReference>
<evidence type="ECO:0000259" key="1">
    <source>
        <dbReference type="Pfam" id="PF04248"/>
    </source>
</evidence>
<dbReference type="Gene3D" id="2.170.150.40">
    <property type="entry name" value="Domain of unknown function (DUF427)"/>
    <property type="match status" value="1"/>
</dbReference>
<gene>
    <name evidence="2" type="ORF">ATL42_3105</name>
</gene>
<dbReference type="InterPro" id="IPR007361">
    <property type="entry name" value="DUF427"/>
</dbReference>